<keyword evidence="2 11" id="KW-1003">Cell membrane</keyword>
<evidence type="ECO:0000313" key="14">
    <source>
        <dbReference type="Proteomes" id="UP001501447"/>
    </source>
</evidence>
<dbReference type="InterPro" id="IPR050083">
    <property type="entry name" value="HtpX_protease"/>
</dbReference>
<dbReference type="Pfam" id="PF01435">
    <property type="entry name" value="Peptidase_M48"/>
    <property type="match status" value="1"/>
</dbReference>
<comment type="similarity">
    <text evidence="1 11">Belongs to the peptidase M48B family.</text>
</comment>
<evidence type="ECO:0000256" key="6">
    <source>
        <dbReference type="ARBA" id="ARBA00022801"/>
    </source>
</evidence>
<evidence type="ECO:0000256" key="2">
    <source>
        <dbReference type="ARBA" id="ARBA00022475"/>
    </source>
</evidence>
<evidence type="ECO:0000256" key="10">
    <source>
        <dbReference type="ARBA" id="ARBA00023136"/>
    </source>
</evidence>
<dbReference type="Proteomes" id="UP001501447">
    <property type="component" value="Unassembled WGS sequence"/>
</dbReference>
<keyword evidence="8 11" id="KW-1133">Transmembrane helix</keyword>
<evidence type="ECO:0000256" key="5">
    <source>
        <dbReference type="ARBA" id="ARBA00022723"/>
    </source>
</evidence>
<evidence type="ECO:0000256" key="1">
    <source>
        <dbReference type="ARBA" id="ARBA00009779"/>
    </source>
</evidence>
<dbReference type="PANTHER" id="PTHR43221">
    <property type="entry name" value="PROTEASE HTPX"/>
    <property type="match status" value="1"/>
</dbReference>
<feature type="transmembrane region" description="Helical" evidence="11">
    <location>
        <begin position="87"/>
        <end position="106"/>
    </location>
</feature>
<dbReference type="CDD" id="cd07327">
    <property type="entry name" value="M48B_HtpX_like"/>
    <property type="match status" value="1"/>
</dbReference>
<gene>
    <name evidence="13" type="primary">htpX_1</name>
    <name evidence="11" type="synonym">htpX</name>
    <name evidence="13" type="ORF">GCM10009863_25990</name>
</gene>
<feature type="transmembrane region" description="Helical" evidence="11">
    <location>
        <begin position="112"/>
        <end position="130"/>
    </location>
</feature>
<evidence type="ECO:0000259" key="12">
    <source>
        <dbReference type="Pfam" id="PF01435"/>
    </source>
</evidence>
<feature type="binding site" evidence="11">
    <location>
        <position position="213"/>
    </location>
    <ligand>
        <name>Zn(2+)</name>
        <dbReference type="ChEBI" id="CHEBI:29105"/>
        <note>catalytic</note>
    </ligand>
</feature>
<feature type="transmembrane region" description="Helical" evidence="11">
    <location>
        <begin position="223"/>
        <end position="248"/>
    </location>
</feature>
<reference evidence="14" key="1">
    <citation type="journal article" date="2019" name="Int. J. Syst. Evol. Microbiol.">
        <title>The Global Catalogue of Microorganisms (GCM) 10K type strain sequencing project: providing services to taxonomists for standard genome sequencing and annotation.</title>
        <authorList>
            <consortium name="The Broad Institute Genomics Platform"/>
            <consortium name="The Broad Institute Genome Sequencing Center for Infectious Disease"/>
            <person name="Wu L."/>
            <person name="Ma J."/>
        </authorList>
    </citation>
    <scope>NUCLEOTIDE SEQUENCE [LARGE SCALE GENOMIC DNA]</scope>
    <source>
        <strain evidence="14">JCM 16373</strain>
    </source>
</reference>
<accession>A0ABP6CDP1</accession>
<dbReference type="EC" id="3.4.24.-" evidence="11"/>
<proteinExistence type="inferred from homology"/>
<feature type="domain" description="Peptidase M48" evidence="12">
    <location>
        <begin position="146"/>
        <end position="363"/>
    </location>
</feature>
<keyword evidence="6 11" id="KW-0378">Hydrolase</keyword>
<feature type="binding site" evidence="11">
    <location>
        <position position="289"/>
    </location>
    <ligand>
        <name>Zn(2+)</name>
        <dbReference type="ChEBI" id="CHEBI:29105"/>
        <note>catalytic</note>
    </ligand>
</feature>
<feature type="active site" evidence="11">
    <location>
        <position position="214"/>
    </location>
</feature>
<keyword evidence="7 11" id="KW-0862">Zinc</keyword>
<keyword evidence="10 11" id="KW-0472">Membrane</keyword>
<dbReference type="InterPro" id="IPR001915">
    <property type="entry name" value="Peptidase_M48"/>
</dbReference>
<sequence>MSVEAREAHGAVPAHGRASQLKGSYRMITPTSGTIEAEAEYRRDIRSYGIPGGTGYPKERDTRRKGSEALMAGHTRYVPDRGLTTRMVTTMFFIGLLYVVLVGVLVALLGKAWPLVLVFAGGLFIAQFWFSDKIAAFSMGAREVTPAQAPELHGAVDRLCALADMPKPRVAIAESDVPNAFATGRNQKNSMVCATTGLLRRLEPDELEGVLSHELSHVAHRDVAVMTIASFLGVLAGIMTRVALWGGIGRTAGRNNDPAGLLLLLIPLVSAVVYVISFLLTRLLSRYRELSADRAGALLTGRPSALGSALTKISGDMARIPTKDLRQAEPYNAFFFVPAFSGESIATLFSSHPPLEKRLDQLGRISAQLGQ</sequence>
<keyword evidence="9 11" id="KW-0482">Metalloprotease</keyword>
<keyword evidence="14" id="KW-1185">Reference proteome</keyword>
<evidence type="ECO:0000256" key="7">
    <source>
        <dbReference type="ARBA" id="ARBA00022833"/>
    </source>
</evidence>
<comment type="cofactor">
    <cofactor evidence="11">
        <name>Zn(2+)</name>
        <dbReference type="ChEBI" id="CHEBI:29105"/>
    </cofactor>
    <text evidence="11">Binds 1 zinc ion per subunit.</text>
</comment>
<protein>
    <recommendedName>
        <fullName evidence="11">Protease HtpX homolog</fullName>
        <ecNumber evidence="11">3.4.24.-</ecNumber>
    </recommendedName>
</protein>
<evidence type="ECO:0000256" key="11">
    <source>
        <dbReference type="HAMAP-Rule" id="MF_00188"/>
    </source>
</evidence>
<feature type="transmembrane region" description="Helical" evidence="11">
    <location>
        <begin position="260"/>
        <end position="280"/>
    </location>
</feature>
<dbReference type="PANTHER" id="PTHR43221:SF2">
    <property type="entry name" value="PROTEASE HTPX HOMOLOG"/>
    <property type="match status" value="1"/>
</dbReference>
<keyword evidence="5 11" id="KW-0479">Metal-binding</keyword>
<dbReference type="EMBL" id="BAAARJ010000007">
    <property type="protein sequence ID" value="GAA2611192.1"/>
    <property type="molecule type" value="Genomic_DNA"/>
</dbReference>
<comment type="subcellular location">
    <subcellularLocation>
        <location evidence="11">Cell membrane</location>
        <topology evidence="11">Multi-pass membrane protein</topology>
    </subcellularLocation>
</comment>
<dbReference type="NCBIfam" id="NF002669">
    <property type="entry name" value="PRK02391.1"/>
    <property type="match status" value="1"/>
</dbReference>
<dbReference type="InterPro" id="IPR022919">
    <property type="entry name" value="Pept_M48_protease_HtpX"/>
</dbReference>
<keyword evidence="4 11" id="KW-0812">Transmembrane</keyword>
<dbReference type="GO" id="GO:0008237">
    <property type="term" value="F:metallopeptidase activity"/>
    <property type="evidence" value="ECO:0007669"/>
    <property type="project" value="UniProtKB-KW"/>
</dbReference>
<organism evidence="13 14">
    <name type="scientific">Streptomyces axinellae</name>
    <dbReference type="NCBI Taxonomy" id="552788"/>
    <lineage>
        <taxon>Bacteria</taxon>
        <taxon>Bacillati</taxon>
        <taxon>Actinomycetota</taxon>
        <taxon>Actinomycetes</taxon>
        <taxon>Kitasatosporales</taxon>
        <taxon>Streptomycetaceae</taxon>
        <taxon>Streptomyces</taxon>
    </lineage>
</organism>
<evidence type="ECO:0000256" key="8">
    <source>
        <dbReference type="ARBA" id="ARBA00022989"/>
    </source>
</evidence>
<comment type="caution">
    <text evidence="13">The sequence shown here is derived from an EMBL/GenBank/DDBJ whole genome shotgun (WGS) entry which is preliminary data.</text>
</comment>
<dbReference type="Gene3D" id="3.30.2010.10">
    <property type="entry name" value="Metalloproteases ('zincins'), catalytic domain"/>
    <property type="match status" value="1"/>
</dbReference>
<evidence type="ECO:0000256" key="9">
    <source>
        <dbReference type="ARBA" id="ARBA00023049"/>
    </source>
</evidence>
<keyword evidence="3 11" id="KW-0645">Protease</keyword>
<feature type="binding site" evidence="11">
    <location>
        <position position="217"/>
    </location>
    <ligand>
        <name>Zn(2+)</name>
        <dbReference type="ChEBI" id="CHEBI:29105"/>
        <note>catalytic</note>
    </ligand>
</feature>
<evidence type="ECO:0000256" key="3">
    <source>
        <dbReference type="ARBA" id="ARBA00022670"/>
    </source>
</evidence>
<evidence type="ECO:0000256" key="4">
    <source>
        <dbReference type="ARBA" id="ARBA00022692"/>
    </source>
</evidence>
<dbReference type="HAMAP" id="MF_00188">
    <property type="entry name" value="Pept_M48_protease_HtpX"/>
    <property type="match status" value="1"/>
</dbReference>
<name>A0ABP6CDP1_9ACTN</name>
<evidence type="ECO:0000313" key="13">
    <source>
        <dbReference type="EMBL" id="GAA2611192.1"/>
    </source>
</evidence>